<reference evidence="1" key="1">
    <citation type="submission" date="2014-11" db="EMBL/GenBank/DDBJ databases">
        <authorList>
            <person name="Amaro Gonzalez C."/>
        </authorList>
    </citation>
    <scope>NUCLEOTIDE SEQUENCE</scope>
</reference>
<name>A0A0E9QQ83_ANGAN</name>
<reference evidence="1" key="2">
    <citation type="journal article" date="2015" name="Fish Shellfish Immunol.">
        <title>Early steps in the European eel (Anguilla anguilla)-Vibrio vulnificus interaction in the gills: Role of the RtxA13 toxin.</title>
        <authorList>
            <person name="Callol A."/>
            <person name="Pajuelo D."/>
            <person name="Ebbesson L."/>
            <person name="Teles M."/>
            <person name="MacKenzie S."/>
            <person name="Amaro C."/>
        </authorList>
    </citation>
    <scope>NUCLEOTIDE SEQUENCE</scope>
</reference>
<dbReference type="AlphaFoldDB" id="A0A0E9QQ83"/>
<protein>
    <submittedName>
        <fullName evidence="1">Uncharacterized protein</fullName>
    </submittedName>
</protein>
<evidence type="ECO:0000313" key="1">
    <source>
        <dbReference type="EMBL" id="JAH18964.1"/>
    </source>
</evidence>
<proteinExistence type="predicted"/>
<sequence>MLLHSHASDLCLIDPNVKGGSELFLSIKCTNKPSMYLINTSQITSNKSTRHQNSLIMSK</sequence>
<accession>A0A0E9QQ83</accession>
<organism evidence="1">
    <name type="scientific">Anguilla anguilla</name>
    <name type="common">European freshwater eel</name>
    <name type="synonym">Muraena anguilla</name>
    <dbReference type="NCBI Taxonomy" id="7936"/>
    <lineage>
        <taxon>Eukaryota</taxon>
        <taxon>Metazoa</taxon>
        <taxon>Chordata</taxon>
        <taxon>Craniata</taxon>
        <taxon>Vertebrata</taxon>
        <taxon>Euteleostomi</taxon>
        <taxon>Actinopterygii</taxon>
        <taxon>Neopterygii</taxon>
        <taxon>Teleostei</taxon>
        <taxon>Anguilliformes</taxon>
        <taxon>Anguillidae</taxon>
        <taxon>Anguilla</taxon>
    </lineage>
</organism>
<dbReference type="EMBL" id="GBXM01089613">
    <property type="protein sequence ID" value="JAH18964.1"/>
    <property type="molecule type" value="Transcribed_RNA"/>
</dbReference>